<dbReference type="PANTHER" id="PTHR14000:SF6">
    <property type="entry name" value="OS02G0631200 PROTEIN"/>
    <property type="match status" value="1"/>
</dbReference>
<dbReference type="RefSeq" id="XP_035542484.1">
    <property type="nucleotide sequence ID" value="XM_035686591.1"/>
</dbReference>
<protein>
    <submittedName>
        <fullName evidence="2">Uncharacterized protein LOC108993472 isoform X2</fullName>
    </submittedName>
</protein>
<dbReference type="PANTHER" id="PTHR14000">
    <property type="entry name" value="FINGER CCCH DOMAIN PROTEIN, PUTATIVE (DUF3755)-RELATED"/>
    <property type="match status" value="1"/>
</dbReference>
<sequence>MNRQAMSFQSGAIKSTSEMFPVGNYFGMHNTGDLVFSGNYSGIINNNPVLSEAGNSSCSSLVLDSVPGLKHDPGLAVEWSVEEQRKLDEGLDKFADEPSVMKYIKIAATLRDKTVRDVALRCRWLTSKRRKPDEHSMGRKVNNHKDKLVELSSKTNIPAVPPNMVPNSLMMHHMDQNESMAYEVSGTGGPMKHLLEQNAQAFDQITDNLSIYKVFAIASASMKMNSWNTT</sequence>
<proteinExistence type="predicted"/>
<accession>A0A6P9E4Q2</accession>
<organism evidence="1 2">
    <name type="scientific">Juglans regia</name>
    <name type="common">English walnut</name>
    <dbReference type="NCBI Taxonomy" id="51240"/>
    <lineage>
        <taxon>Eukaryota</taxon>
        <taxon>Viridiplantae</taxon>
        <taxon>Streptophyta</taxon>
        <taxon>Embryophyta</taxon>
        <taxon>Tracheophyta</taxon>
        <taxon>Spermatophyta</taxon>
        <taxon>Magnoliopsida</taxon>
        <taxon>eudicotyledons</taxon>
        <taxon>Gunneridae</taxon>
        <taxon>Pentapetalae</taxon>
        <taxon>rosids</taxon>
        <taxon>fabids</taxon>
        <taxon>Fagales</taxon>
        <taxon>Juglandaceae</taxon>
        <taxon>Juglans</taxon>
    </lineage>
</organism>
<evidence type="ECO:0000313" key="2">
    <source>
        <dbReference type="RefSeq" id="XP_035542484.1"/>
    </source>
</evidence>
<dbReference type="AlphaFoldDB" id="A0A6P9E4Q2"/>
<keyword evidence="1" id="KW-1185">Reference proteome</keyword>
<name>A0A6P9E4Q2_JUGRE</name>
<reference evidence="2" key="1">
    <citation type="submission" date="2025-08" db="UniProtKB">
        <authorList>
            <consortium name="RefSeq"/>
        </authorList>
    </citation>
    <scope>IDENTIFICATION</scope>
    <source>
        <tissue evidence="2">Leaves</tissue>
    </source>
</reference>
<gene>
    <name evidence="2" type="primary">LOC108993472</name>
</gene>
<dbReference type="Proteomes" id="UP000235220">
    <property type="component" value="Chromosome 16"/>
</dbReference>
<evidence type="ECO:0000313" key="1">
    <source>
        <dbReference type="Proteomes" id="UP000235220"/>
    </source>
</evidence>
<dbReference type="GeneID" id="108993472"/>